<evidence type="ECO:0000313" key="2">
    <source>
        <dbReference type="EMBL" id="NYS49645.1"/>
    </source>
</evidence>
<evidence type="ECO:0000313" key="3">
    <source>
        <dbReference type="Proteomes" id="UP000563349"/>
    </source>
</evidence>
<dbReference type="InterPro" id="IPR006640">
    <property type="entry name" value="SprT-like_domain"/>
</dbReference>
<protein>
    <submittedName>
        <fullName evidence="2">SprT family protein</fullName>
    </submittedName>
</protein>
<keyword evidence="3" id="KW-1185">Reference proteome</keyword>
<proteinExistence type="predicted"/>
<dbReference type="AlphaFoldDB" id="A0A7Z0LDT1"/>
<dbReference type="InterPro" id="IPR035240">
    <property type="entry name" value="SprT_Zn_ribbon"/>
</dbReference>
<name>A0A7Z0LDT1_9STRE</name>
<gene>
    <name evidence="2" type="ORF">HZY93_06705</name>
</gene>
<comment type="caution">
    <text evidence="2">The sequence shown here is derived from an EMBL/GenBank/DDBJ whole genome shotgun (WGS) entry which is preliminary data.</text>
</comment>
<dbReference type="Proteomes" id="UP000563349">
    <property type="component" value="Unassembled WGS sequence"/>
</dbReference>
<dbReference type="EMBL" id="JACBYG010000091">
    <property type="protein sequence ID" value="NYS49645.1"/>
    <property type="molecule type" value="Genomic_DNA"/>
</dbReference>
<evidence type="ECO:0000259" key="1">
    <source>
        <dbReference type="SMART" id="SM00731"/>
    </source>
</evidence>
<feature type="domain" description="SprT-like" evidence="1">
    <location>
        <begin position="1"/>
        <end position="141"/>
    </location>
</feature>
<dbReference type="SMART" id="SM00731">
    <property type="entry name" value="SprT"/>
    <property type="match status" value="1"/>
</dbReference>
<organism evidence="2 3">
    <name type="scientific">Streptococcus danieliae</name>
    <dbReference type="NCBI Taxonomy" id="747656"/>
    <lineage>
        <taxon>Bacteria</taxon>
        <taxon>Bacillati</taxon>
        <taxon>Bacillota</taxon>
        <taxon>Bacilli</taxon>
        <taxon>Lactobacillales</taxon>
        <taxon>Streptococcaceae</taxon>
        <taxon>Streptococcus</taxon>
    </lineage>
</organism>
<dbReference type="RefSeq" id="WP_179924190.1">
    <property type="nucleotide sequence ID" value="NZ_CP128228.1"/>
</dbReference>
<reference evidence="2 3" key="1">
    <citation type="submission" date="2020-07" db="EMBL/GenBank/DDBJ databases">
        <title>MOT database genomes.</title>
        <authorList>
            <person name="Joseph S."/>
            <person name="Aduse-Opoku J."/>
            <person name="Hashim A."/>
            <person name="Wade W."/>
            <person name="Curtis M."/>
        </authorList>
    </citation>
    <scope>NUCLEOTIDE SEQUENCE [LARGE SCALE GENOMIC DNA]</scope>
    <source>
        <strain evidence="2 3">CCW311</strain>
    </source>
</reference>
<sequence>MDLTKYVQAVSLEDFGKPFRHQAVWNRRLRTSGGRFFPHDGHLDFAPRILEEYGEALFRQIVRHELTHYHLYFEQKGYKHGDADFKKLLKEVDGLRYAPPPKQRTVHEYLCRECGQVFQRQRRINLERMRCGACGGRLKIREIGLKADDGG</sequence>
<dbReference type="Pfam" id="PF10263">
    <property type="entry name" value="SprT-like"/>
    <property type="match status" value="1"/>
</dbReference>
<dbReference type="GO" id="GO:0006950">
    <property type="term" value="P:response to stress"/>
    <property type="evidence" value="ECO:0007669"/>
    <property type="project" value="UniProtKB-ARBA"/>
</dbReference>
<accession>A0A7Z0LDT1</accession>
<dbReference type="Pfam" id="PF17283">
    <property type="entry name" value="Zn_ribbon_SprT"/>
    <property type="match status" value="1"/>
</dbReference>
<dbReference type="NCBIfam" id="NF003339">
    <property type="entry name" value="PRK04351.1"/>
    <property type="match status" value="1"/>
</dbReference>